<dbReference type="RefSeq" id="WP_189449257.1">
    <property type="nucleotide sequence ID" value="NZ_BMXY01000002.1"/>
</dbReference>
<dbReference type="EMBL" id="BMXY01000002">
    <property type="protein sequence ID" value="GGZ65180.1"/>
    <property type="molecule type" value="Genomic_DNA"/>
</dbReference>
<sequence>MLVECWKRLAAALPQRVQGTVGPEGVCAWRRAGERRWTARLRLSPWSTVGHAPTEVPLDIEWEASPAALRRLQRRWRPGATVRLWVRIRAGRLEARLLRP</sequence>
<protein>
    <submittedName>
        <fullName evidence="1">Uncharacterized protein</fullName>
    </submittedName>
</protein>
<reference evidence="2" key="1">
    <citation type="journal article" date="2019" name="Int. J. Syst. Evol. Microbiol.">
        <title>The Global Catalogue of Microorganisms (GCM) 10K type strain sequencing project: providing services to taxonomists for standard genome sequencing and annotation.</title>
        <authorList>
            <consortium name="The Broad Institute Genomics Platform"/>
            <consortium name="The Broad Institute Genome Sequencing Center for Infectious Disease"/>
            <person name="Wu L."/>
            <person name="Ma J."/>
        </authorList>
    </citation>
    <scope>NUCLEOTIDE SEQUENCE [LARGE SCALE GENOMIC DNA]</scope>
    <source>
        <strain evidence="2">KCTC 22558</strain>
    </source>
</reference>
<organism evidence="1 2">
    <name type="scientific">Cognatilysobacter xinjiangensis</name>
    <dbReference type="NCBI Taxonomy" id="546892"/>
    <lineage>
        <taxon>Bacteria</taxon>
        <taxon>Pseudomonadati</taxon>
        <taxon>Pseudomonadota</taxon>
        <taxon>Gammaproteobacteria</taxon>
        <taxon>Lysobacterales</taxon>
        <taxon>Lysobacteraceae</taxon>
        <taxon>Cognatilysobacter</taxon>
    </lineage>
</organism>
<evidence type="ECO:0000313" key="2">
    <source>
        <dbReference type="Proteomes" id="UP000643403"/>
    </source>
</evidence>
<evidence type="ECO:0000313" key="1">
    <source>
        <dbReference type="EMBL" id="GGZ65180.1"/>
    </source>
</evidence>
<keyword evidence="2" id="KW-1185">Reference proteome</keyword>
<comment type="caution">
    <text evidence="1">The sequence shown here is derived from an EMBL/GenBank/DDBJ whole genome shotgun (WGS) entry which is preliminary data.</text>
</comment>
<accession>A0ABQ3C212</accession>
<dbReference type="Proteomes" id="UP000643403">
    <property type="component" value="Unassembled WGS sequence"/>
</dbReference>
<name>A0ABQ3C212_9GAMM</name>
<proteinExistence type="predicted"/>
<gene>
    <name evidence="1" type="ORF">GCM10008101_18690</name>
</gene>